<protein>
    <recommendedName>
        <fullName evidence="4">DUF3592 domain-containing protein</fullName>
    </recommendedName>
</protein>
<feature type="transmembrane region" description="Helical" evidence="1">
    <location>
        <begin position="39"/>
        <end position="64"/>
    </location>
</feature>
<feature type="transmembrane region" description="Helical" evidence="1">
    <location>
        <begin position="155"/>
        <end position="175"/>
    </location>
</feature>
<feature type="transmembrane region" description="Helical" evidence="1">
    <location>
        <begin position="6"/>
        <end position="23"/>
    </location>
</feature>
<reference evidence="2 3" key="1">
    <citation type="submission" date="2017-01" db="EMBL/GenBank/DDBJ databases">
        <authorList>
            <person name="Varghese N."/>
            <person name="Submissions S."/>
        </authorList>
    </citation>
    <scope>NUCLEOTIDE SEQUENCE [LARGE SCALE GENOMIC DNA]</scope>
    <source>
        <strain evidence="2 3">DSM 2061</strain>
    </source>
</reference>
<name>A0ABY1L3A9_9FLAO</name>
<organism evidence="2 3">
    <name type="scientific">Zobellia uliginosa</name>
    <dbReference type="NCBI Taxonomy" id="143224"/>
    <lineage>
        <taxon>Bacteria</taxon>
        <taxon>Pseudomonadati</taxon>
        <taxon>Bacteroidota</taxon>
        <taxon>Flavobacteriia</taxon>
        <taxon>Flavobacteriales</taxon>
        <taxon>Flavobacteriaceae</taxon>
        <taxon>Zobellia</taxon>
    </lineage>
</organism>
<sequence length="262" mass="29450">MSLYASLFIFSSLFGLVLGWGIISRRKTKNKGEKSGCSAIYILILTVIISNLAIPFTLIIPYTFSPLFTGNRMEVPIVFEEMHYDTVKDSDGNEREVAMFTPIVEIELENGQKLERKLDYSSGDRTKIGSNITIFYDTENDKILTLGIISVGTKLVAWLTCVWLLALLWAGYNYAIGKPTARPRNILGILGLKLIIPLMMLGFTLGLLSYLYKRWILLENPDNHPDWLPFLVLFFVGGMLIGIWAYSSAIFGSKDQSAVKKT</sequence>
<dbReference type="Proteomes" id="UP000185728">
    <property type="component" value="Unassembled WGS sequence"/>
</dbReference>
<gene>
    <name evidence="2" type="ORF">SAMN05421766_10618</name>
</gene>
<comment type="caution">
    <text evidence="2">The sequence shown here is derived from an EMBL/GenBank/DDBJ whole genome shotgun (WGS) entry which is preliminary data.</text>
</comment>
<evidence type="ECO:0000256" key="1">
    <source>
        <dbReference type="SAM" id="Phobius"/>
    </source>
</evidence>
<dbReference type="RefSeq" id="WP_076456507.1">
    <property type="nucleotide sequence ID" value="NZ_FTOB01000006.1"/>
</dbReference>
<evidence type="ECO:0008006" key="4">
    <source>
        <dbReference type="Google" id="ProtNLM"/>
    </source>
</evidence>
<evidence type="ECO:0000313" key="3">
    <source>
        <dbReference type="Proteomes" id="UP000185728"/>
    </source>
</evidence>
<keyword evidence="1" id="KW-0812">Transmembrane</keyword>
<evidence type="ECO:0000313" key="2">
    <source>
        <dbReference type="EMBL" id="SIS97601.1"/>
    </source>
</evidence>
<keyword evidence="1" id="KW-0472">Membrane</keyword>
<accession>A0ABY1L3A9</accession>
<keyword evidence="3" id="KW-1185">Reference proteome</keyword>
<dbReference type="EMBL" id="FTOB01000006">
    <property type="protein sequence ID" value="SIS97601.1"/>
    <property type="molecule type" value="Genomic_DNA"/>
</dbReference>
<keyword evidence="1" id="KW-1133">Transmembrane helix</keyword>
<feature type="transmembrane region" description="Helical" evidence="1">
    <location>
        <begin position="227"/>
        <end position="251"/>
    </location>
</feature>
<feature type="transmembrane region" description="Helical" evidence="1">
    <location>
        <begin position="187"/>
        <end position="212"/>
    </location>
</feature>
<proteinExistence type="predicted"/>